<comment type="caution">
    <text evidence="1">The sequence shown here is derived from an EMBL/GenBank/DDBJ whole genome shotgun (WGS) entry which is preliminary data.</text>
</comment>
<evidence type="ECO:0000313" key="2">
    <source>
        <dbReference type="Proteomes" id="UP000034774"/>
    </source>
</evidence>
<dbReference type="EMBL" id="LBVU01000003">
    <property type="protein sequence ID" value="KKQ91994.1"/>
    <property type="molecule type" value="Genomic_DNA"/>
</dbReference>
<dbReference type="Proteomes" id="UP000034774">
    <property type="component" value="Unassembled WGS sequence"/>
</dbReference>
<reference evidence="1 2" key="1">
    <citation type="journal article" date="2015" name="Nature">
        <title>rRNA introns, odd ribosomes, and small enigmatic genomes across a large radiation of phyla.</title>
        <authorList>
            <person name="Brown C.T."/>
            <person name="Hug L.A."/>
            <person name="Thomas B.C."/>
            <person name="Sharon I."/>
            <person name="Castelle C.J."/>
            <person name="Singh A."/>
            <person name="Wilkins M.J."/>
            <person name="Williams K.H."/>
            <person name="Banfield J.F."/>
        </authorList>
    </citation>
    <scope>NUCLEOTIDE SEQUENCE [LARGE SCALE GENOMIC DNA]</scope>
</reference>
<accession>A0A0G0P1J5</accession>
<name>A0A0G0P1J5_9BACT</name>
<sequence>MSKLFFDHLLQLKDVDKHIKKIAKTAEEREELWGLIDEIVHHKVMGCILDNLPRQHHEEFLEMFHTSPHDEELLFTYLRRKVGENIEGLIKQEIGGLAAELLGEIKS</sequence>
<evidence type="ECO:0000313" key="1">
    <source>
        <dbReference type="EMBL" id="KKQ91994.1"/>
    </source>
</evidence>
<protein>
    <submittedName>
        <fullName evidence="1">Uncharacterized protein</fullName>
    </submittedName>
</protein>
<proteinExistence type="predicted"/>
<organism evidence="1 2">
    <name type="scientific">Candidatus Woesebacteria bacterium GW2011_GWB1_39_10</name>
    <dbReference type="NCBI Taxonomy" id="1618572"/>
    <lineage>
        <taxon>Bacteria</taxon>
        <taxon>Candidatus Woeseibacteriota</taxon>
    </lineage>
</organism>
<dbReference type="AlphaFoldDB" id="A0A0G0P1J5"/>
<dbReference type="STRING" id="1618572.UT17_C0003G0017"/>
<gene>
    <name evidence="1" type="ORF">UT17_C0003G0017</name>
</gene>